<dbReference type="Proteomes" id="UP000247498">
    <property type="component" value="Unassembled WGS sequence"/>
</dbReference>
<evidence type="ECO:0000256" key="1">
    <source>
        <dbReference type="SAM" id="MobiDB-lite"/>
    </source>
</evidence>
<dbReference type="InParanoid" id="A0A2V0PKB2"/>
<protein>
    <submittedName>
        <fullName evidence="2">Uncharacterized protein</fullName>
    </submittedName>
</protein>
<sequence length="122" mass="13504">MPADGFFDDFKAPAADEAALFSEEDFQRLRALFLESGLPLDELQARYRAALDDILAAKGHAIEWAQEHHGSYPFVAAYSSAEELAVLRDEAAAAAVACKGLTEREEWVPPPPDEEPERLEDE</sequence>
<dbReference type="AlphaFoldDB" id="A0A2V0PKB2"/>
<comment type="caution">
    <text evidence="2">The sequence shown here is derived from an EMBL/GenBank/DDBJ whole genome shotgun (WGS) entry which is preliminary data.</text>
</comment>
<gene>
    <name evidence="2" type="ORF">Rsub_12879</name>
</gene>
<accession>A0A2V0PKB2</accession>
<evidence type="ECO:0000313" key="3">
    <source>
        <dbReference type="Proteomes" id="UP000247498"/>
    </source>
</evidence>
<evidence type="ECO:0000313" key="2">
    <source>
        <dbReference type="EMBL" id="GBG00235.1"/>
    </source>
</evidence>
<feature type="region of interest" description="Disordered" evidence="1">
    <location>
        <begin position="102"/>
        <end position="122"/>
    </location>
</feature>
<keyword evidence="3" id="KW-1185">Reference proteome</keyword>
<proteinExistence type="predicted"/>
<dbReference type="OrthoDB" id="10479046at2759"/>
<feature type="compositionally biased region" description="Acidic residues" evidence="1">
    <location>
        <begin position="112"/>
        <end position="122"/>
    </location>
</feature>
<reference evidence="2 3" key="1">
    <citation type="journal article" date="2018" name="Sci. Rep.">
        <title>Raphidocelis subcapitata (=Pseudokirchneriella subcapitata) provides an insight into genome evolution and environmental adaptations in the Sphaeropleales.</title>
        <authorList>
            <person name="Suzuki S."/>
            <person name="Yamaguchi H."/>
            <person name="Nakajima N."/>
            <person name="Kawachi M."/>
        </authorList>
    </citation>
    <scope>NUCLEOTIDE SEQUENCE [LARGE SCALE GENOMIC DNA]</scope>
    <source>
        <strain evidence="2 3">NIES-35</strain>
    </source>
</reference>
<name>A0A2V0PKB2_9CHLO</name>
<dbReference type="EMBL" id="BDRX01000203">
    <property type="protein sequence ID" value="GBG00235.1"/>
    <property type="molecule type" value="Genomic_DNA"/>
</dbReference>
<organism evidence="2 3">
    <name type="scientific">Raphidocelis subcapitata</name>
    <dbReference type="NCBI Taxonomy" id="307507"/>
    <lineage>
        <taxon>Eukaryota</taxon>
        <taxon>Viridiplantae</taxon>
        <taxon>Chlorophyta</taxon>
        <taxon>core chlorophytes</taxon>
        <taxon>Chlorophyceae</taxon>
        <taxon>CS clade</taxon>
        <taxon>Sphaeropleales</taxon>
        <taxon>Selenastraceae</taxon>
        <taxon>Raphidocelis</taxon>
    </lineage>
</organism>